<evidence type="ECO:0000313" key="2">
    <source>
        <dbReference type="EMBL" id="CAE0347885.1"/>
    </source>
</evidence>
<feature type="coiled-coil region" evidence="1">
    <location>
        <begin position="161"/>
        <end position="202"/>
    </location>
</feature>
<name>A0A7S3JAF5_9SPIT</name>
<proteinExistence type="predicted"/>
<feature type="coiled-coil region" evidence="1">
    <location>
        <begin position="233"/>
        <end position="305"/>
    </location>
</feature>
<protein>
    <submittedName>
        <fullName evidence="2">Uncharacterized protein</fullName>
    </submittedName>
</protein>
<accession>A0A7S3JAF5</accession>
<keyword evidence="1" id="KW-0175">Coiled coil</keyword>
<gene>
    <name evidence="2" type="ORF">EHAR0213_LOCUS6796</name>
</gene>
<evidence type="ECO:0000256" key="1">
    <source>
        <dbReference type="SAM" id="Coils"/>
    </source>
</evidence>
<dbReference type="AlphaFoldDB" id="A0A7S3JAF5"/>
<organism evidence="2">
    <name type="scientific">Euplotes harpa</name>
    <dbReference type="NCBI Taxonomy" id="151035"/>
    <lineage>
        <taxon>Eukaryota</taxon>
        <taxon>Sar</taxon>
        <taxon>Alveolata</taxon>
        <taxon>Ciliophora</taxon>
        <taxon>Intramacronucleata</taxon>
        <taxon>Spirotrichea</taxon>
        <taxon>Hypotrichia</taxon>
        <taxon>Euplotida</taxon>
        <taxon>Euplotidae</taxon>
        <taxon>Euplotes</taxon>
    </lineage>
</organism>
<sequence length="494" mass="56994">MNNMETNKLISRRYKALIKENKDSHKSFAFKGHDSISYDQKYTGRRLKNNRIMSKESIGSQRNIFDPNASHTLHRDHTVESFDVVEPTNQSSFASLSQSLNSRPSAQRGVRMKFKNPIADSRRSQIRISNLYSTRVLSGNKKSRSLKKRVNGDDDAIVRESLTLKIQYNALLEENRRLKEQLQTAENEVLQKNRLMKDIVNKKSETNPRLVSAKRNKNANSQVKGNSDQNAVLRHKNFVIENLQKQVKDMQKDIERKDYELHQLNAAFKDSKNEETSVNSLQFKLKNAEVELEKLRKILSKVANEPKETNEEAPVLIESLRRRENSSGDAKPRHKFVKEPMFKAREAKPDVSKPLLDKIAALEEQLKSNQSEFSHKEKQLQTRNSELEQKCRLLEAKVKEFESKQEAKEDKSELKIVQELTAIVQTLTNNRDKELSQSDIDKLLSAKVKVLKEDDVKLLQKHVISKAQESSKNKGKYSVESIVNTLNELIAKYK</sequence>
<dbReference type="EMBL" id="HBII01016042">
    <property type="protein sequence ID" value="CAE0347885.1"/>
    <property type="molecule type" value="Transcribed_RNA"/>
</dbReference>
<feature type="coiled-coil region" evidence="1">
    <location>
        <begin position="359"/>
        <end position="411"/>
    </location>
</feature>
<reference evidence="2" key="1">
    <citation type="submission" date="2021-01" db="EMBL/GenBank/DDBJ databases">
        <authorList>
            <person name="Corre E."/>
            <person name="Pelletier E."/>
            <person name="Niang G."/>
            <person name="Scheremetjew M."/>
            <person name="Finn R."/>
            <person name="Kale V."/>
            <person name="Holt S."/>
            <person name="Cochrane G."/>
            <person name="Meng A."/>
            <person name="Brown T."/>
            <person name="Cohen L."/>
        </authorList>
    </citation>
    <scope>NUCLEOTIDE SEQUENCE</scope>
    <source>
        <strain evidence="2">FSP1.4</strain>
    </source>
</reference>